<dbReference type="KEGG" id="sfm:114909268"/>
<dbReference type="RefSeq" id="XP_029102973.1">
    <property type="nucleotide sequence ID" value="XM_029247140.1"/>
</dbReference>
<dbReference type="Pfam" id="PF01462">
    <property type="entry name" value="LRRNT"/>
    <property type="match status" value="1"/>
</dbReference>
<dbReference type="Pfam" id="PF13855">
    <property type="entry name" value="LRR_8"/>
    <property type="match status" value="1"/>
</dbReference>
<dbReference type="PANTHER" id="PTHR45712:SF6">
    <property type="entry name" value="LUMICAN"/>
    <property type="match status" value="1"/>
</dbReference>
<comment type="subcellular location">
    <subcellularLocation>
        <location evidence="1">Secreted</location>
        <location evidence="1">Extracellular space</location>
        <location evidence="1">Extracellular matrix</location>
    </subcellularLocation>
</comment>
<sequence>MDGKQIFKVSFDPVTGRMGALRLCLLAALMGGALCQYYDYDAYYQPSSFMGPSGPNCAQECECPILFPSAMYCDGRKLKFIPIVPSGIKYLYLQNNMIEEIKAGVFDNATDLRWLVLDHNQITSSKVAKGTIDKLVHLEKLLFSYNNLTEPMGPLSKSLNEFKMIGNKLNKFPPTTLSGMENLTTVHLEGNELTTEAITGAFKGLKSLIFLDVSNNKLKKLPAGVPNSLEMLYADHNDIDSIPGAYLQKLPALQYLRVSHNKLADSGVPAGVFNSSSLIELDLSFNKLQSIPEVNENLEHLYLQGNSINKFDLTSFCKFTGPLNYSRLRHLRLDGNNVTRENMPFDTSNCLRQATDIVFE</sequence>
<evidence type="ECO:0000256" key="12">
    <source>
        <dbReference type="ARBA" id="ARBA00023157"/>
    </source>
</evidence>
<evidence type="ECO:0000256" key="11">
    <source>
        <dbReference type="ARBA" id="ARBA00022974"/>
    </source>
</evidence>
<dbReference type="Pfam" id="PF13516">
    <property type="entry name" value="LRR_6"/>
    <property type="match status" value="1"/>
</dbReference>
<dbReference type="InterPro" id="IPR000372">
    <property type="entry name" value="LRRNT"/>
</dbReference>
<dbReference type="Proteomes" id="UP000694397">
    <property type="component" value="Chromosome 2"/>
</dbReference>
<evidence type="ECO:0000256" key="6">
    <source>
        <dbReference type="ARBA" id="ARBA00022530"/>
    </source>
</evidence>
<dbReference type="FunFam" id="3.80.10.10:FF:000073">
    <property type="entry name" value="Lumican"/>
    <property type="match status" value="1"/>
</dbReference>
<dbReference type="Gene3D" id="3.80.10.10">
    <property type="entry name" value="Ribonuclease Inhibitor"/>
    <property type="match status" value="2"/>
</dbReference>
<evidence type="ECO:0000256" key="9">
    <source>
        <dbReference type="ARBA" id="ARBA00022729"/>
    </source>
</evidence>
<dbReference type="Pfam" id="PF00560">
    <property type="entry name" value="LRR_1"/>
    <property type="match status" value="1"/>
</dbReference>
<comment type="subunit">
    <text evidence="3">Binds to laminin.</text>
</comment>
<dbReference type="PROSITE" id="PS51450">
    <property type="entry name" value="LRR"/>
    <property type="match status" value="1"/>
</dbReference>
<evidence type="ECO:0000259" key="14">
    <source>
        <dbReference type="SMART" id="SM00013"/>
    </source>
</evidence>
<evidence type="ECO:0000256" key="1">
    <source>
        <dbReference type="ARBA" id="ARBA00004498"/>
    </source>
</evidence>
<keyword evidence="11" id="KW-0654">Proteoglycan</keyword>
<keyword evidence="16" id="KW-1185">Reference proteome</keyword>
<evidence type="ECO:0000256" key="3">
    <source>
        <dbReference type="ARBA" id="ARBA00011719"/>
    </source>
</evidence>
<reference evidence="15 16" key="1">
    <citation type="submission" date="2019-04" db="EMBL/GenBank/DDBJ databases">
        <authorList>
            <consortium name="Wellcome Sanger Institute Data Sharing"/>
        </authorList>
    </citation>
    <scope>NUCLEOTIDE SEQUENCE [LARGE SCALE GENOMIC DNA]</scope>
</reference>
<keyword evidence="6" id="KW-0272">Extracellular matrix</keyword>
<evidence type="ECO:0000256" key="4">
    <source>
        <dbReference type="ARBA" id="ARBA00013370"/>
    </source>
</evidence>
<dbReference type="Ensembl" id="ENSSFOT00015038060.2">
    <property type="protein sequence ID" value="ENSSFOP00015037646.1"/>
    <property type="gene ID" value="ENSSFOG00015023962.2"/>
</dbReference>
<accession>A0A8C9STM3</accession>
<keyword evidence="8" id="KW-0765">Sulfation</keyword>
<dbReference type="InterPro" id="IPR050333">
    <property type="entry name" value="SLRP"/>
</dbReference>
<feature type="domain" description="LRRNT" evidence="14">
    <location>
        <begin position="56"/>
        <end position="90"/>
    </location>
</feature>
<protein>
    <recommendedName>
        <fullName evidence="4">Lumican</fullName>
    </recommendedName>
</protein>
<dbReference type="InterPro" id="IPR003591">
    <property type="entry name" value="Leu-rich_rpt_typical-subtyp"/>
</dbReference>
<comment type="similarity">
    <text evidence="2">Belongs to the small leucine-rich proteoglycan (SLRP) family. SLRP class II subfamily.</text>
</comment>
<keyword evidence="13" id="KW-0325">Glycoprotein</keyword>
<reference evidence="15" key="2">
    <citation type="submission" date="2025-08" db="UniProtKB">
        <authorList>
            <consortium name="Ensembl"/>
        </authorList>
    </citation>
    <scope>IDENTIFICATION</scope>
</reference>
<evidence type="ECO:0000256" key="10">
    <source>
        <dbReference type="ARBA" id="ARBA00022737"/>
    </source>
</evidence>
<dbReference type="AlphaFoldDB" id="A0A8C9STM3"/>
<dbReference type="SMART" id="SM00369">
    <property type="entry name" value="LRR_TYP"/>
    <property type="match status" value="5"/>
</dbReference>
<organism evidence="15 16">
    <name type="scientific">Scleropages formosus</name>
    <name type="common">Asian bonytongue</name>
    <name type="synonym">Osteoglossum formosum</name>
    <dbReference type="NCBI Taxonomy" id="113540"/>
    <lineage>
        <taxon>Eukaryota</taxon>
        <taxon>Metazoa</taxon>
        <taxon>Chordata</taxon>
        <taxon>Craniata</taxon>
        <taxon>Vertebrata</taxon>
        <taxon>Euteleostomi</taxon>
        <taxon>Actinopterygii</taxon>
        <taxon>Neopterygii</taxon>
        <taxon>Teleostei</taxon>
        <taxon>Osteoglossocephala</taxon>
        <taxon>Osteoglossomorpha</taxon>
        <taxon>Osteoglossiformes</taxon>
        <taxon>Osteoglossidae</taxon>
        <taxon>Scleropages</taxon>
    </lineage>
</organism>
<name>A0A8C9STM3_SCLFO</name>
<keyword evidence="5" id="KW-0964">Secreted</keyword>
<dbReference type="GeneTree" id="ENSGT00940000158177"/>
<dbReference type="InterPro" id="IPR001611">
    <property type="entry name" value="Leu-rich_rpt"/>
</dbReference>
<dbReference type="GeneID" id="114909268"/>
<proteinExistence type="inferred from homology"/>
<evidence type="ECO:0000256" key="7">
    <source>
        <dbReference type="ARBA" id="ARBA00022614"/>
    </source>
</evidence>
<evidence type="ECO:0000256" key="2">
    <source>
        <dbReference type="ARBA" id="ARBA00005818"/>
    </source>
</evidence>
<evidence type="ECO:0000313" key="15">
    <source>
        <dbReference type="Ensembl" id="ENSSFOP00015037646.1"/>
    </source>
</evidence>
<evidence type="ECO:0000313" key="16">
    <source>
        <dbReference type="Proteomes" id="UP000694397"/>
    </source>
</evidence>
<keyword evidence="10" id="KW-0677">Repeat</keyword>
<dbReference type="PANTHER" id="PTHR45712">
    <property type="entry name" value="AGAP008170-PA"/>
    <property type="match status" value="1"/>
</dbReference>
<keyword evidence="12" id="KW-1015">Disulfide bond</keyword>
<dbReference type="SMART" id="SM00364">
    <property type="entry name" value="LRR_BAC"/>
    <property type="match status" value="4"/>
</dbReference>
<evidence type="ECO:0000256" key="13">
    <source>
        <dbReference type="ARBA" id="ARBA00023180"/>
    </source>
</evidence>
<dbReference type="SUPFAM" id="SSF52058">
    <property type="entry name" value="L domain-like"/>
    <property type="match status" value="1"/>
</dbReference>
<dbReference type="CTD" id="4060"/>
<evidence type="ECO:0000256" key="5">
    <source>
        <dbReference type="ARBA" id="ARBA00022525"/>
    </source>
</evidence>
<dbReference type="GO" id="GO:0005615">
    <property type="term" value="C:extracellular space"/>
    <property type="evidence" value="ECO:0007669"/>
    <property type="project" value="TreeGrafter"/>
</dbReference>
<dbReference type="InterPro" id="IPR032675">
    <property type="entry name" value="LRR_dom_sf"/>
</dbReference>
<evidence type="ECO:0000256" key="8">
    <source>
        <dbReference type="ARBA" id="ARBA00022641"/>
    </source>
</evidence>
<dbReference type="SMART" id="SM00013">
    <property type="entry name" value="LRRNT"/>
    <property type="match status" value="1"/>
</dbReference>
<keyword evidence="7" id="KW-0433">Leucine-rich repeat</keyword>
<dbReference type="OrthoDB" id="6359842at2759"/>
<keyword evidence="9" id="KW-0732">Signal</keyword>
<gene>
    <name evidence="15" type="primary">LUM</name>
    <name evidence="15" type="synonym">lum</name>
</gene>
<reference evidence="15" key="3">
    <citation type="submission" date="2025-09" db="UniProtKB">
        <authorList>
            <consortium name="Ensembl"/>
        </authorList>
    </citation>
    <scope>IDENTIFICATION</scope>
</reference>